<dbReference type="GO" id="GO:0005737">
    <property type="term" value="C:cytoplasm"/>
    <property type="evidence" value="ECO:0007669"/>
    <property type="project" value="TreeGrafter"/>
</dbReference>
<proteinExistence type="inferred from homology"/>
<dbReference type="Gene3D" id="3.10.310.10">
    <property type="entry name" value="Diaminopimelate Epimerase, Chain A, domain 1"/>
    <property type="match status" value="2"/>
</dbReference>
<evidence type="ECO:0000256" key="1">
    <source>
        <dbReference type="ARBA" id="ARBA00008270"/>
    </source>
</evidence>
<protein>
    <submittedName>
        <fullName evidence="3">Putative isomerase YddE</fullName>
        <ecNumber evidence="3">5.1.-.-</ecNumber>
    </submittedName>
</protein>
<accession>A0A644YUF5</accession>
<dbReference type="SUPFAM" id="SSF54506">
    <property type="entry name" value="Diaminopimelate epimerase-like"/>
    <property type="match status" value="1"/>
</dbReference>
<gene>
    <name evidence="3" type="primary">yddE_9</name>
    <name evidence="3" type="ORF">SDC9_78036</name>
</gene>
<evidence type="ECO:0000256" key="2">
    <source>
        <dbReference type="ARBA" id="ARBA00023235"/>
    </source>
</evidence>
<dbReference type="InterPro" id="IPR003719">
    <property type="entry name" value="Phenazine_PhzF-like"/>
</dbReference>
<name>A0A644YUF5_9ZZZZ</name>
<dbReference type="Pfam" id="PF02567">
    <property type="entry name" value="PhzC-PhzF"/>
    <property type="match status" value="1"/>
</dbReference>
<keyword evidence="2 3" id="KW-0413">Isomerase</keyword>
<dbReference type="GO" id="GO:0016853">
    <property type="term" value="F:isomerase activity"/>
    <property type="evidence" value="ECO:0007669"/>
    <property type="project" value="UniProtKB-KW"/>
</dbReference>
<dbReference type="NCBIfam" id="TIGR00654">
    <property type="entry name" value="PhzF_family"/>
    <property type="match status" value="1"/>
</dbReference>
<dbReference type="AlphaFoldDB" id="A0A644YUF5"/>
<dbReference type="PANTHER" id="PTHR13774">
    <property type="entry name" value="PHENAZINE BIOSYNTHESIS PROTEIN"/>
    <property type="match status" value="1"/>
</dbReference>
<reference evidence="3" key="1">
    <citation type="submission" date="2019-08" db="EMBL/GenBank/DDBJ databases">
        <authorList>
            <person name="Kucharzyk K."/>
            <person name="Murdoch R.W."/>
            <person name="Higgins S."/>
            <person name="Loffler F."/>
        </authorList>
    </citation>
    <scope>NUCLEOTIDE SEQUENCE</scope>
</reference>
<dbReference type="EMBL" id="VSSQ01006085">
    <property type="protein sequence ID" value="MPM31481.1"/>
    <property type="molecule type" value="Genomic_DNA"/>
</dbReference>
<dbReference type="EC" id="5.1.-.-" evidence="3"/>
<comment type="similarity">
    <text evidence="1">Belongs to the PhzF family.</text>
</comment>
<dbReference type="PANTHER" id="PTHR13774:SF17">
    <property type="entry name" value="PHENAZINE BIOSYNTHESIS-LIKE DOMAIN-CONTAINING PROTEIN"/>
    <property type="match status" value="1"/>
</dbReference>
<sequence length="266" mass="29558">MLTNLRAFQVDAFTENVFGGNPAVVVMLEANLPDHTLLKIAKENAVSETAYLLRKGESYLLRWFTPDIEMDLCGHATLASAHVLFAELGYTGAAIEFETLSGVLTVSRDNEGYLLDFPIRPGEKATLPIEIYDSLSIKPAEVYKARDYMLVYKSEEEIRNIEINRSIFDEINLDPGGVIITAPGKDCDFVSRYFTPQSTILEDPVTGSAHCTLAPYWWVRTGKNTMFARQLSQRGGAMHCTMADGRIILKGNAVTYSKGEIFIPTT</sequence>
<evidence type="ECO:0000313" key="3">
    <source>
        <dbReference type="EMBL" id="MPM31481.1"/>
    </source>
</evidence>
<organism evidence="3">
    <name type="scientific">bioreactor metagenome</name>
    <dbReference type="NCBI Taxonomy" id="1076179"/>
    <lineage>
        <taxon>unclassified sequences</taxon>
        <taxon>metagenomes</taxon>
        <taxon>ecological metagenomes</taxon>
    </lineage>
</organism>
<dbReference type="PIRSF" id="PIRSF016184">
    <property type="entry name" value="PhzC_PhzF"/>
    <property type="match status" value="1"/>
</dbReference>
<comment type="caution">
    <text evidence="3">The sequence shown here is derived from an EMBL/GenBank/DDBJ whole genome shotgun (WGS) entry which is preliminary data.</text>
</comment>